<dbReference type="InterPro" id="IPR009976">
    <property type="entry name" value="Sec10-like"/>
</dbReference>
<proteinExistence type="inferred from homology"/>
<dbReference type="PANTHER" id="PTHR12100:SF0">
    <property type="entry name" value="EXOCYST COMPLEX COMPONENT 5"/>
    <property type="match status" value="1"/>
</dbReference>
<evidence type="ECO:0000313" key="7">
    <source>
        <dbReference type="EMBL" id="RKP26286.1"/>
    </source>
</evidence>
<dbReference type="OrthoDB" id="125856at2759"/>
<dbReference type="EMBL" id="KZ989463">
    <property type="protein sequence ID" value="RKP26286.1"/>
    <property type="molecule type" value="Genomic_DNA"/>
</dbReference>
<dbReference type="InterPro" id="IPR048625">
    <property type="entry name" value="Sec10_N"/>
</dbReference>
<protein>
    <submittedName>
        <fullName evidence="7">Exocyst complex component Sec10-like protein</fullName>
    </submittedName>
</protein>
<feature type="non-terminal residue" evidence="7">
    <location>
        <position position="1"/>
    </location>
</feature>
<comment type="similarity">
    <text evidence="1">Belongs to the SEC10 family.</text>
</comment>
<sequence>FDPKPFIRTFEAVIDQLVELRDGVENHIVGLEQDEQQASYQHLERMGDLKAIFNDVHMVFENLEARISEVGNTAIQIGERLDTVEKQRNRAIEARELIEYYLEFADQRVDRLEDLRMSGPDDQLKAAIIARRIYAIAKDVTTEGSEKRAIERYCEVLETGLLESFEEAMHHNDIGGMEASARILYEFNGGRSCVQRYLNQRGFFLESVELSPPEEVITPELGEWPHPPPACDPLLDDLFCRLEQQLEPEWHNISNIFPNAAEVMQIFVQRAFTLTIQNYMVKLLNRAEAVSDVAFLRVLAACHARAMLTVREIRRFDDLDASSSDMLFRPSMNKDSASATLSACVDRCMEDLFAPYTENGRYLSRERQALTDVFGRILKPFMDYQAERRQVMKSRNALVRKLKDAAGANVEDIQMTLSEEDGRLRKSTVVRMLLVHAEAMGRCAELASSQELPKYVDQLYRMLIEQLNANYIDVGLDAALEDLELSDVKVEPSLKELAVVRSANRAALLEQTHFKQAIIPLLSRMSVGTREILLTQRATMSALEDKANKVMNKAIDAIVSWLTSSLAKQKKKDFQPRDQDLDLMSLATPACNLCIEYLRKVQDISGNYLDEVNREAFLLELGVTFHGLLLEHLKKFTVSATGGLVLSKDIAKYQEAIDRFKIQGLSERFEMLRELGNIYLVKPEILRSLLSEGYLAKLDRRGLLPFLKMREDWSSAKIAQLLRGYATEADLAVADEKVSSSDLLKSKVKAVASASRVFSKV</sequence>
<keyword evidence="2" id="KW-0813">Transport</keyword>
<dbReference type="Pfam" id="PF20667">
    <property type="entry name" value="Sec10_N"/>
    <property type="match status" value="1"/>
</dbReference>
<dbReference type="GO" id="GO:0006887">
    <property type="term" value="P:exocytosis"/>
    <property type="evidence" value="ECO:0007669"/>
    <property type="project" value="UniProtKB-KW"/>
</dbReference>
<evidence type="ECO:0000256" key="1">
    <source>
        <dbReference type="ARBA" id="ARBA00006572"/>
    </source>
</evidence>
<keyword evidence="8" id="KW-1185">Reference proteome</keyword>
<evidence type="ECO:0000313" key="8">
    <source>
        <dbReference type="Proteomes" id="UP000278143"/>
    </source>
</evidence>
<dbReference type="GO" id="GO:0006893">
    <property type="term" value="P:Golgi to plasma membrane transport"/>
    <property type="evidence" value="ECO:0007669"/>
    <property type="project" value="TreeGrafter"/>
</dbReference>
<keyword evidence="3" id="KW-0268">Exocytosis</keyword>
<dbReference type="AlphaFoldDB" id="A0A4P9Z1P6"/>
<feature type="domain" description="Exocyst complex component Sec10 N-terminal" evidence="6">
    <location>
        <begin position="3"/>
        <end position="115"/>
    </location>
</feature>
<evidence type="ECO:0000256" key="3">
    <source>
        <dbReference type="ARBA" id="ARBA00022483"/>
    </source>
</evidence>
<dbReference type="Proteomes" id="UP000278143">
    <property type="component" value="Unassembled WGS sequence"/>
</dbReference>
<gene>
    <name evidence="7" type="ORF">SYNPS1DRAFT_14400</name>
</gene>
<dbReference type="GO" id="GO:0000145">
    <property type="term" value="C:exocyst"/>
    <property type="evidence" value="ECO:0007669"/>
    <property type="project" value="TreeGrafter"/>
</dbReference>
<dbReference type="Pfam" id="PF07393">
    <property type="entry name" value="Sec10_HB"/>
    <property type="match status" value="1"/>
</dbReference>
<evidence type="ECO:0000259" key="5">
    <source>
        <dbReference type="Pfam" id="PF07393"/>
    </source>
</evidence>
<feature type="domain" description="Exocyst complex component Sec10-like alpha-helical bundle" evidence="5">
    <location>
        <begin position="125"/>
        <end position="720"/>
    </location>
</feature>
<evidence type="ECO:0000259" key="6">
    <source>
        <dbReference type="Pfam" id="PF20667"/>
    </source>
</evidence>
<name>A0A4P9Z1P6_9FUNG</name>
<evidence type="ECO:0000256" key="4">
    <source>
        <dbReference type="ARBA" id="ARBA00023054"/>
    </source>
</evidence>
<accession>A0A4P9Z1P6</accession>
<evidence type="ECO:0000256" key="2">
    <source>
        <dbReference type="ARBA" id="ARBA00022448"/>
    </source>
</evidence>
<dbReference type="PANTHER" id="PTHR12100">
    <property type="entry name" value="SEC10"/>
    <property type="match status" value="1"/>
</dbReference>
<reference evidence="8" key="1">
    <citation type="journal article" date="2018" name="Nat. Microbiol.">
        <title>Leveraging single-cell genomics to expand the fungal tree of life.</title>
        <authorList>
            <person name="Ahrendt S.R."/>
            <person name="Quandt C.A."/>
            <person name="Ciobanu D."/>
            <person name="Clum A."/>
            <person name="Salamov A."/>
            <person name="Andreopoulos B."/>
            <person name="Cheng J.F."/>
            <person name="Woyke T."/>
            <person name="Pelin A."/>
            <person name="Henrissat B."/>
            <person name="Reynolds N.K."/>
            <person name="Benny G.L."/>
            <person name="Smith M.E."/>
            <person name="James T.Y."/>
            <person name="Grigoriev I.V."/>
        </authorList>
    </citation>
    <scope>NUCLEOTIDE SEQUENCE [LARGE SCALE GENOMIC DNA]</scope>
    <source>
        <strain evidence="8">Benny S71-1</strain>
    </source>
</reference>
<organism evidence="7 8">
    <name type="scientific">Syncephalis pseudoplumigaleata</name>
    <dbReference type="NCBI Taxonomy" id="1712513"/>
    <lineage>
        <taxon>Eukaryota</taxon>
        <taxon>Fungi</taxon>
        <taxon>Fungi incertae sedis</taxon>
        <taxon>Zoopagomycota</taxon>
        <taxon>Zoopagomycotina</taxon>
        <taxon>Zoopagomycetes</taxon>
        <taxon>Zoopagales</taxon>
        <taxon>Piptocephalidaceae</taxon>
        <taxon>Syncephalis</taxon>
    </lineage>
</organism>
<keyword evidence="4" id="KW-0175">Coiled coil</keyword>
<dbReference type="InterPro" id="IPR048627">
    <property type="entry name" value="Sec10_HB"/>
</dbReference>